<sequence>MGRLYESHHEEEKSETNKNIPMLFLLGEFSGESNHAWLNPKNHTSNSKLIKFPELEDQTECLASGFGWLLIQSRNTSSLFFFNPFTSQRINLPYHHSVITAAAFSASPTSPDCIVFTYRMPSVFGVRIDTLLVGQETWTRHVFMRDPSLFGGSIQAIYNKGCFYCVDPYGKIATFDAKLRTWNIVRGNGFERARSYFFEFNGEIFAVEKKSDSTFAEKLERLKVEGGTYGWEKVDLGCLGDDVTLFLGPYGSCAVPGLSNVVGMEKKKVFVADYRPQSKCLMYNKSNGFGMVADAGFFSWWYAPIWIQSS</sequence>
<dbReference type="EMBL" id="PJQY01003726">
    <property type="protein sequence ID" value="PQM35022.1"/>
    <property type="molecule type" value="Genomic_DNA"/>
</dbReference>
<reference evidence="2 3" key="1">
    <citation type="submission" date="2018-02" db="EMBL/GenBank/DDBJ databases">
        <title>Draft genome of wild Prunus yedoensis var. nudiflora.</title>
        <authorList>
            <person name="Baek S."/>
            <person name="Kim J.-H."/>
            <person name="Choi K."/>
            <person name="Kim G.-B."/>
            <person name="Cho A."/>
            <person name="Jang H."/>
            <person name="Shin C.-H."/>
            <person name="Yu H.-J."/>
            <person name="Mun J.-H."/>
        </authorList>
    </citation>
    <scope>NUCLEOTIDE SEQUENCE [LARGE SCALE GENOMIC DNA]</scope>
    <source>
        <strain evidence="3">cv. Jeju island</strain>
        <tissue evidence="2">Leaf</tissue>
    </source>
</reference>
<evidence type="ECO:0000313" key="2">
    <source>
        <dbReference type="EMBL" id="PQM35022.1"/>
    </source>
</evidence>
<name>A0A314UDX2_PRUYE</name>
<evidence type="ECO:0000259" key="1">
    <source>
        <dbReference type="Pfam" id="PF03478"/>
    </source>
</evidence>
<dbReference type="Pfam" id="PF03478">
    <property type="entry name" value="Beta-prop_KIB1-4"/>
    <property type="match status" value="1"/>
</dbReference>
<proteinExistence type="predicted"/>
<dbReference type="Proteomes" id="UP000250321">
    <property type="component" value="Unassembled WGS sequence"/>
</dbReference>
<gene>
    <name evidence="2" type="ORF">Pyn_31784</name>
</gene>
<feature type="domain" description="KIB1-4 beta-propeller" evidence="1">
    <location>
        <begin position="49"/>
        <end position="283"/>
    </location>
</feature>
<dbReference type="PANTHER" id="PTHR33127:SF5">
    <property type="entry name" value="TRANSMEMBRANE PROTEIN"/>
    <property type="match status" value="1"/>
</dbReference>
<dbReference type="STRING" id="2094558.A0A314UDX2"/>
<dbReference type="AlphaFoldDB" id="A0A314UDX2"/>
<protein>
    <submittedName>
        <fullName evidence="2">F-box/kelch-repeat protein</fullName>
    </submittedName>
</protein>
<dbReference type="PANTHER" id="PTHR33127">
    <property type="entry name" value="TRANSMEMBRANE PROTEIN"/>
    <property type="match status" value="1"/>
</dbReference>
<comment type="caution">
    <text evidence="2">The sequence shown here is derived from an EMBL/GenBank/DDBJ whole genome shotgun (WGS) entry which is preliminary data.</text>
</comment>
<dbReference type="OrthoDB" id="1141028at2759"/>
<evidence type="ECO:0000313" key="3">
    <source>
        <dbReference type="Proteomes" id="UP000250321"/>
    </source>
</evidence>
<keyword evidence="3" id="KW-1185">Reference proteome</keyword>
<accession>A0A314UDX2</accession>
<organism evidence="2 3">
    <name type="scientific">Prunus yedoensis var. nudiflora</name>
    <dbReference type="NCBI Taxonomy" id="2094558"/>
    <lineage>
        <taxon>Eukaryota</taxon>
        <taxon>Viridiplantae</taxon>
        <taxon>Streptophyta</taxon>
        <taxon>Embryophyta</taxon>
        <taxon>Tracheophyta</taxon>
        <taxon>Spermatophyta</taxon>
        <taxon>Magnoliopsida</taxon>
        <taxon>eudicotyledons</taxon>
        <taxon>Gunneridae</taxon>
        <taxon>Pentapetalae</taxon>
        <taxon>rosids</taxon>
        <taxon>fabids</taxon>
        <taxon>Rosales</taxon>
        <taxon>Rosaceae</taxon>
        <taxon>Amygdaloideae</taxon>
        <taxon>Amygdaleae</taxon>
        <taxon>Prunus</taxon>
    </lineage>
</organism>
<dbReference type="InterPro" id="IPR005174">
    <property type="entry name" value="KIB1-4_b-propeller"/>
</dbReference>